<organism evidence="2">
    <name type="scientific">Spongospora subterranea</name>
    <dbReference type="NCBI Taxonomy" id="70186"/>
    <lineage>
        <taxon>Eukaryota</taxon>
        <taxon>Sar</taxon>
        <taxon>Rhizaria</taxon>
        <taxon>Endomyxa</taxon>
        <taxon>Phytomyxea</taxon>
        <taxon>Plasmodiophorida</taxon>
        <taxon>Plasmodiophoridae</taxon>
        <taxon>Spongospora</taxon>
    </lineage>
</organism>
<sequence length="569" mass="61573">MARSSPQFRSPLPDPGMSSSAALELFARHTLSSFREPASRHVIVIGAGISGLVAGQRLKAYGYKVTILEARDRCGGRICTEPNGVDLSSNYVDYVSHNPLLQLIRDFEIALDLLIPIKANSSISCPPSSSPLSLSWLNGGHTTIISRLSSALDIQYNTVVRSVNHQISQVVVGISSGQHLYCDAVVSTIPPPVLTSGLVLFQPPLSSTQMHGLAQVKMATLNNVIVEFPHVFWPIDGDVFTTSSGAQFHSLARTAKLPILIHSTSDPTFESVDVDRAVSIVMSHLASDFTGALPEPVSAIRTAWLADEFSFGAYPINSSLPVNGPMWWERTQIRSPLFFAGDACTRENQGNVQSAVSSGIVTSRLVHEFLGRSLMTLLAAPPPPLSVASNAASVLPLSLDSNSVSSPVPELSPSIFFQNSPTKFFPVSTPAPPSPPIIVSAAPPPSSTSSSLVAPAKFVDELPSDIFEPVDGYVSEASSRRHDPNLVHDRPHLSRAEKMIYKFIRHSVDKYETTLSTKQRKSIVRRATARVLAEWREKGSPDEYLNKGRKVRIINLVKKYAKQSSGPTG</sequence>
<dbReference type="PANTHER" id="PTHR10742:SF410">
    <property type="entry name" value="LYSINE-SPECIFIC HISTONE DEMETHYLASE 2"/>
    <property type="match status" value="1"/>
</dbReference>
<dbReference type="Gene3D" id="3.90.660.10">
    <property type="match status" value="1"/>
</dbReference>
<feature type="domain" description="Amine oxidase" evidence="1">
    <location>
        <begin position="139"/>
        <end position="366"/>
    </location>
</feature>
<evidence type="ECO:0000259" key="1">
    <source>
        <dbReference type="Pfam" id="PF01593"/>
    </source>
</evidence>
<protein>
    <recommendedName>
        <fullName evidence="1">Amine oxidase domain-containing protein</fullName>
    </recommendedName>
</protein>
<proteinExistence type="predicted"/>
<dbReference type="EMBL" id="HACM01000309">
    <property type="protein sequence ID" value="CRZ00751.1"/>
    <property type="molecule type" value="Transcribed_RNA"/>
</dbReference>
<dbReference type="Gene3D" id="3.50.50.60">
    <property type="entry name" value="FAD/NAD(P)-binding domain"/>
    <property type="match status" value="2"/>
</dbReference>
<dbReference type="InterPro" id="IPR002937">
    <property type="entry name" value="Amino_oxidase"/>
</dbReference>
<dbReference type="SUPFAM" id="SSF54373">
    <property type="entry name" value="FAD-linked reductases, C-terminal domain"/>
    <property type="match status" value="1"/>
</dbReference>
<dbReference type="AlphaFoldDB" id="A0A0H5QHD4"/>
<dbReference type="Pfam" id="PF01593">
    <property type="entry name" value="Amino_oxidase"/>
    <property type="match status" value="1"/>
</dbReference>
<reference evidence="2" key="1">
    <citation type="submission" date="2015-04" db="EMBL/GenBank/DDBJ databases">
        <title>The genome sequence of the plant pathogenic Rhizarian Plasmodiophora brassicae reveals insights in its biotrophic life cycle and the origin of chitin synthesis.</title>
        <authorList>
            <person name="Schwelm A."/>
            <person name="Fogelqvist J."/>
            <person name="Knaust A."/>
            <person name="Julke S."/>
            <person name="Lilja T."/>
            <person name="Dhandapani V."/>
            <person name="Bonilla-Rosso G."/>
            <person name="Karlsson M."/>
            <person name="Shevchenko A."/>
            <person name="Choi S.R."/>
            <person name="Kim H.G."/>
            <person name="Park J.Y."/>
            <person name="Lim Y.P."/>
            <person name="Ludwig-Muller J."/>
            <person name="Dixelius C."/>
        </authorList>
    </citation>
    <scope>NUCLEOTIDE SEQUENCE</scope>
    <source>
        <tissue evidence="2">Potato root galls</tissue>
    </source>
</reference>
<dbReference type="GO" id="GO:0016491">
    <property type="term" value="F:oxidoreductase activity"/>
    <property type="evidence" value="ECO:0007669"/>
    <property type="project" value="InterPro"/>
</dbReference>
<dbReference type="InterPro" id="IPR050281">
    <property type="entry name" value="Flavin_monoamine_oxidase"/>
</dbReference>
<dbReference type="Pfam" id="PF13450">
    <property type="entry name" value="NAD_binding_8"/>
    <property type="match status" value="1"/>
</dbReference>
<dbReference type="InterPro" id="IPR036188">
    <property type="entry name" value="FAD/NAD-bd_sf"/>
</dbReference>
<evidence type="ECO:0000313" key="2">
    <source>
        <dbReference type="EMBL" id="CRZ00751.1"/>
    </source>
</evidence>
<dbReference type="PANTHER" id="PTHR10742">
    <property type="entry name" value="FLAVIN MONOAMINE OXIDASE"/>
    <property type="match status" value="1"/>
</dbReference>
<dbReference type="SUPFAM" id="SSF51905">
    <property type="entry name" value="FAD/NAD(P)-binding domain"/>
    <property type="match status" value="1"/>
</dbReference>
<name>A0A0H5QHD4_9EUKA</name>
<accession>A0A0H5QHD4</accession>